<gene>
    <name evidence="2" type="ORF">E2C01_083332</name>
</gene>
<feature type="compositionally biased region" description="Polar residues" evidence="1">
    <location>
        <begin position="1"/>
        <end position="28"/>
    </location>
</feature>
<evidence type="ECO:0000313" key="2">
    <source>
        <dbReference type="EMBL" id="MPC88430.1"/>
    </source>
</evidence>
<dbReference type="EMBL" id="VSRR010077762">
    <property type="protein sequence ID" value="MPC88430.1"/>
    <property type="molecule type" value="Genomic_DNA"/>
</dbReference>
<sequence length="92" mass="9827">MTFSHSLQKTPYTSLPSPVTPGNTTSAPTGPRVPLGKLGGIMIWKSNERSGNDPSIISPSLPTRHQEEGKAGEGRGRQGKEGGELEEEDKNK</sequence>
<evidence type="ECO:0000256" key="1">
    <source>
        <dbReference type="SAM" id="MobiDB-lite"/>
    </source>
</evidence>
<keyword evidence="3" id="KW-1185">Reference proteome</keyword>
<organism evidence="2 3">
    <name type="scientific">Portunus trituberculatus</name>
    <name type="common">Swimming crab</name>
    <name type="synonym">Neptunus trituberculatus</name>
    <dbReference type="NCBI Taxonomy" id="210409"/>
    <lineage>
        <taxon>Eukaryota</taxon>
        <taxon>Metazoa</taxon>
        <taxon>Ecdysozoa</taxon>
        <taxon>Arthropoda</taxon>
        <taxon>Crustacea</taxon>
        <taxon>Multicrustacea</taxon>
        <taxon>Malacostraca</taxon>
        <taxon>Eumalacostraca</taxon>
        <taxon>Eucarida</taxon>
        <taxon>Decapoda</taxon>
        <taxon>Pleocyemata</taxon>
        <taxon>Brachyura</taxon>
        <taxon>Eubrachyura</taxon>
        <taxon>Portunoidea</taxon>
        <taxon>Portunidae</taxon>
        <taxon>Portuninae</taxon>
        <taxon>Portunus</taxon>
    </lineage>
</organism>
<proteinExistence type="predicted"/>
<feature type="region of interest" description="Disordered" evidence="1">
    <location>
        <begin position="1"/>
        <end position="92"/>
    </location>
</feature>
<protein>
    <submittedName>
        <fullName evidence="2">Uncharacterized protein</fullName>
    </submittedName>
</protein>
<evidence type="ECO:0000313" key="3">
    <source>
        <dbReference type="Proteomes" id="UP000324222"/>
    </source>
</evidence>
<dbReference type="AlphaFoldDB" id="A0A5B7IUV5"/>
<feature type="compositionally biased region" description="Polar residues" evidence="1">
    <location>
        <begin position="52"/>
        <end position="63"/>
    </location>
</feature>
<reference evidence="2 3" key="1">
    <citation type="submission" date="2019-05" db="EMBL/GenBank/DDBJ databases">
        <title>Another draft genome of Portunus trituberculatus and its Hox gene families provides insights of decapod evolution.</title>
        <authorList>
            <person name="Jeong J.-H."/>
            <person name="Song I."/>
            <person name="Kim S."/>
            <person name="Choi T."/>
            <person name="Kim D."/>
            <person name="Ryu S."/>
            <person name="Kim W."/>
        </authorList>
    </citation>
    <scope>NUCLEOTIDE SEQUENCE [LARGE SCALE GENOMIC DNA]</scope>
    <source>
        <tissue evidence="2">Muscle</tissue>
    </source>
</reference>
<dbReference type="Proteomes" id="UP000324222">
    <property type="component" value="Unassembled WGS sequence"/>
</dbReference>
<name>A0A5B7IUV5_PORTR</name>
<comment type="caution">
    <text evidence="2">The sequence shown here is derived from an EMBL/GenBank/DDBJ whole genome shotgun (WGS) entry which is preliminary data.</text>
</comment>
<accession>A0A5B7IUV5</accession>
<feature type="compositionally biased region" description="Basic and acidic residues" evidence="1">
    <location>
        <begin position="64"/>
        <end position="92"/>
    </location>
</feature>